<proteinExistence type="predicted"/>
<evidence type="ECO:0000256" key="1">
    <source>
        <dbReference type="SAM" id="MobiDB-lite"/>
    </source>
</evidence>
<keyword evidence="2" id="KW-0472">Membrane</keyword>
<sequence length="121" mass="14379">MVNTILKEADLFCPNSVRINFTIYQKSLIFVDNDILMLLFQVIFIWFKQFNYLRHHLLRAMSHFLNKPHLLRCQSAFLKTNQCWYSSFEKHLSPLNTSDNQRHEWSRSGTRPASQLKPGCC</sequence>
<name>A0A7C9J314_9LACO</name>
<evidence type="ECO:0000313" key="4">
    <source>
        <dbReference type="Proteomes" id="UP000480570"/>
    </source>
</evidence>
<accession>A0A7C9J314</accession>
<feature type="region of interest" description="Disordered" evidence="1">
    <location>
        <begin position="96"/>
        <end position="121"/>
    </location>
</feature>
<protein>
    <submittedName>
        <fullName evidence="3">Uncharacterized protein</fullName>
    </submittedName>
</protein>
<keyword evidence="2" id="KW-1133">Transmembrane helix</keyword>
<dbReference type="Proteomes" id="UP000480570">
    <property type="component" value="Unassembled WGS sequence"/>
</dbReference>
<dbReference type="EMBL" id="WEZT01000021">
    <property type="protein sequence ID" value="MYV06138.1"/>
    <property type="molecule type" value="Genomic_DNA"/>
</dbReference>
<evidence type="ECO:0000256" key="2">
    <source>
        <dbReference type="SAM" id="Phobius"/>
    </source>
</evidence>
<organism evidence="3 4">
    <name type="scientific">Furfurilactobacillus rossiae</name>
    <dbReference type="NCBI Taxonomy" id="231049"/>
    <lineage>
        <taxon>Bacteria</taxon>
        <taxon>Bacillati</taxon>
        <taxon>Bacillota</taxon>
        <taxon>Bacilli</taxon>
        <taxon>Lactobacillales</taxon>
        <taxon>Lactobacillaceae</taxon>
        <taxon>Furfurilactobacillus</taxon>
    </lineage>
</organism>
<keyword evidence="2" id="KW-0812">Transmembrane</keyword>
<dbReference type="AlphaFoldDB" id="A0A7C9J314"/>
<reference evidence="3 4" key="1">
    <citation type="journal article" date="2019" name="Appl. Environ. Microbiol.">
        <title>Genetic determinants of hydroxycinnamic acid metabolism in heterofermentative lactobacilli.</title>
        <authorList>
            <person name="Gaur G."/>
            <person name="Oh J.H."/>
            <person name="Filannino P."/>
            <person name="Gobbetti M."/>
            <person name="van Pijkeren J.P."/>
            <person name="Ganzle M.G."/>
        </authorList>
    </citation>
    <scope>NUCLEOTIDE SEQUENCE [LARGE SCALE GENOMIC DNA]</scope>
    <source>
        <strain evidence="3 4">FUA3583</strain>
    </source>
</reference>
<feature type="transmembrane region" description="Helical" evidence="2">
    <location>
        <begin position="35"/>
        <end position="53"/>
    </location>
</feature>
<gene>
    <name evidence="3" type="ORF">GB992_09905</name>
</gene>
<evidence type="ECO:0000313" key="3">
    <source>
        <dbReference type="EMBL" id="MYV06138.1"/>
    </source>
</evidence>
<comment type="caution">
    <text evidence="3">The sequence shown here is derived from an EMBL/GenBank/DDBJ whole genome shotgun (WGS) entry which is preliminary data.</text>
</comment>